<comment type="catalytic activity">
    <reaction evidence="6">
        <text>a 2'-deoxyadenosine in DNA + S-adenosyl-L-methionine = an N(6)-methyl-2'-deoxyadenosine in DNA + S-adenosyl-L-homocysteine + H(+)</text>
        <dbReference type="Rhea" id="RHEA:15197"/>
        <dbReference type="Rhea" id="RHEA-COMP:12418"/>
        <dbReference type="Rhea" id="RHEA-COMP:12419"/>
        <dbReference type="ChEBI" id="CHEBI:15378"/>
        <dbReference type="ChEBI" id="CHEBI:57856"/>
        <dbReference type="ChEBI" id="CHEBI:59789"/>
        <dbReference type="ChEBI" id="CHEBI:90615"/>
        <dbReference type="ChEBI" id="CHEBI:90616"/>
        <dbReference type="EC" id="2.1.1.72"/>
    </reaction>
</comment>
<evidence type="ECO:0000256" key="1">
    <source>
        <dbReference type="ARBA" id="ARBA00006594"/>
    </source>
</evidence>
<dbReference type="PANTHER" id="PTHR30481:SF3">
    <property type="entry name" value="DNA ADENINE METHYLASE"/>
    <property type="match status" value="1"/>
</dbReference>
<dbReference type="PRINTS" id="PR00505">
    <property type="entry name" value="D12N6MTFRASE"/>
</dbReference>
<evidence type="ECO:0000256" key="6">
    <source>
        <dbReference type="ARBA" id="ARBA00047942"/>
    </source>
</evidence>
<keyword evidence="8" id="KW-1185">Reference proteome</keyword>
<evidence type="ECO:0000313" key="8">
    <source>
        <dbReference type="Proteomes" id="UP001620514"/>
    </source>
</evidence>
<sequence>MNDISLKRPTILRWSGSKAKLVPDLRRLSPRTFNRYVEPFAGSACLFFSMGPARAILGDVNPMVIDVYRAITRDFHAVADVLDTIPMTGDAFYTLRAIDPATLDLTYRAARLIFLMKACFNGVYRTNRSGKFNVPMGSRVYALPTREELSRAAAMLGGATLIAGDFQTTIAESTAGDWVYMDPPYRQAGRYRGEYGYGAKFDDEAFEQFVVVAEKLAARGVQVMVSYQYDERLIDALKGWCVHSVTAARTVASKTASRVHAREMIMTSYPSK</sequence>
<accession>A0ABW8MW15</accession>
<dbReference type="RefSeq" id="WP_404610954.1">
    <property type="nucleotide sequence ID" value="NZ_JBIYDN010000023.1"/>
</dbReference>
<keyword evidence="4 7" id="KW-0808">Transferase</keyword>
<gene>
    <name evidence="7" type="ORF">ABH943_006039</name>
</gene>
<dbReference type="PIRSF" id="PIRSF000398">
    <property type="entry name" value="M_m6A_EcoRV"/>
    <property type="match status" value="1"/>
</dbReference>
<dbReference type="InterPro" id="IPR029063">
    <property type="entry name" value="SAM-dependent_MTases_sf"/>
</dbReference>
<keyword evidence="5" id="KW-0949">S-adenosyl-L-methionine</keyword>
<proteinExistence type="inferred from homology"/>
<dbReference type="Gene3D" id="1.10.1020.10">
    <property type="entry name" value="Adenine-specific Methyltransferase, Domain 2"/>
    <property type="match status" value="1"/>
</dbReference>
<evidence type="ECO:0000256" key="3">
    <source>
        <dbReference type="ARBA" id="ARBA00022603"/>
    </source>
</evidence>
<evidence type="ECO:0000256" key="4">
    <source>
        <dbReference type="ARBA" id="ARBA00022679"/>
    </source>
</evidence>
<name>A0ABW8MW15_9BURK</name>
<keyword evidence="3 7" id="KW-0489">Methyltransferase</keyword>
<dbReference type="GO" id="GO:0009007">
    <property type="term" value="F:site-specific DNA-methyltransferase (adenine-specific) activity"/>
    <property type="evidence" value="ECO:0007669"/>
    <property type="project" value="UniProtKB-EC"/>
</dbReference>
<dbReference type="Proteomes" id="UP001620514">
    <property type="component" value="Unassembled WGS sequence"/>
</dbReference>
<dbReference type="PANTHER" id="PTHR30481">
    <property type="entry name" value="DNA ADENINE METHYLASE"/>
    <property type="match status" value="1"/>
</dbReference>
<dbReference type="NCBIfam" id="TIGR00571">
    <property type="entry name" value="dam"/>
    <property type="match status" value="1"/>
</dbReference>
<dbReference type="EMBL" id="JBIYDN010000023">
    <property type="protein sequence ID" value="MFK4446007.1"/>
    <property type="molecule type" value="Genomic_DNA"/>
</dbReference>
<dbReference type="EC" id="2.1.1.72" evidence="2"/>
<evidence type="ECO:0000256" key="5">
    <source>
        <dbReference type="ARBA" id="ARBA00022691"/>
    </source>
</evidence>
<dbReference type="InterPro" id="IPR012327">
    <property type="entry name" value="MeTrfase_D12"/>
</dbReference>
<dbReference type="InterPro" id="IPR012263">
    <property type="entry name" value="M_m6A_EcoRV"/>
</dbReference>
<dbReference type="Gene3D" id="3.40.50.150">
    <property type="entry name" value="Vaccinia Virus protein VP39"/>
    <property type="match status" value="1"/>
</dbReference>
<comment type="similarity">
    <text evidence="1">Belongs to the N(4)/N(6)-methyltransferase family.</text>
</comment>
<organism evidence="7 8">
    <name type="scientific">Caballeronia udeis</name>
    <dbReference type="NCBI Taxonomy" id="1232866"/>
    <lineage>
        <taxon>Bacteria</taxon>
        <taxon>Pseudomonadati</taxon>
        <taxon>Pseudomonadota</taxon>
        <taxon>Betaproteobacteria</taxon>
        <taxon>Burkholderiales</taxon>
        <taxon>Burkholderiaceae</taxon>
        <taxon>Caballeronia</taxon>
    </lineage>
</organism>
<evidence type="ECO:0000313" key="7">
    <source>
        <dbReference type="EMBL" id="MFK4446007.1"/>
    </source>
</evidence>
<dbReference type="InterPro" id="IPR023095">
    <property type="entry name" value="Ade_MeTrfase_dom_2"/>
</dbReference>
<evidence type="ECO:0000256" key="2">
    <source>
        <dbReference type="ARBA" id="ARBA00011900"/>
    </source>
</evidence>
<reference evidence="7 8" key="1">
    <citation type="submission" date="2024-11" db="EMBL/GenBank/DDBJ databases">
        <title>Using genomics to understand microbial adaptation to soil warming.</title>
        <authorList>
            <person name="Deangelis K.M. PhD."/>
        </authorList>
    </citation>
    <scope>NUCLEOTIDE SEQUENCE [LARGE SCALE GENOMIC DNA]</scope>
    <source>
        <strain evidence="7 8">GAS97</strain>
    </source>
</reference>
<comment type="caution">
    <text evidence="7">The sequence shown here is derived from an EMBL/GenBank/DDBJ whole genome shotgun (WGS) entry which is preliminary data.</text>
</comment>
<dbReference type="GO" id="GO:0032259">
    <property type="term" value="P:methylation"/>
    <property type="evidence" value="ECO:0007669"/>
    <property type="project" value="UniProtKB-KW"/>
</dbReference>
<protein>
    <recommendedName>
        <fullName evidence="2">site-specific DNA-methyltransferase (adenine-specific)</fullName>
        <ecNumber evidence="2">2.1.1.72</ecNumber>
    </recommendedName>
</protein>
<dbReference type="SUPFAM" id="SSF53335">
    <property type="entry name" value="S-adenosyl-L-methionine-dependent methyltransferases"/>
    <property type="match status" value="1"/>
</dbReference>
<dbReference type="Pfam" id="PF02086">
    <property type="entry name" value="MethyltransfD12"/>
    <property type="match status" value="1"/>
</dbReference>